<proteinExistence type="predicted"/>
<feature type="compositionally biased region" description="Acidic residues" evidence="1">
    <location>
        <begin position="52"/>
        <end position="63"/>
    </location>
</feature>
<dbReference type="GO" id="GO:0000492">
    <property type="term" value="P:box C/D snoRNP assembly"/>
    <property type="evidence" value="ECO:0007669"/>
    <property type="project" value="InterPro"/>
</dbReference>
<dbReference type="OMA" id="MNFALSM"/>
<dbReference type="OrthoDB" id="1112980at2759"/>
<organism evidence="2 3">
    <name type="scientific">Plasmopara halstedii</name>
    <name type="common">Downy mildew of sunflower</name>
    <dbReference type="NCBI Taxonomy" id="4781"/>
    <lineage>
        <taxon>Eukaryota</taxon>
        <taxon>Sar</taxon>
        <taxon>Stramenopiles</taxon>
        <taxon>Oomycota</taxon>
        <taxon>Peronosporomycetes</taxon>
        <taxon>Peronosporales</taxon>
        <taxon>Peronosporaceae</taxon>
        <taxon>Plasmopara</taxon>
    </lineage>
</organism>
<dbReference type="RefSeq" id="XP_024576188.1">
    <property type="nucleotide sequence ID" value="XM_024725408.1"/>
</dbReference>
<dbReference type="EMBL" id="CCYD01000442">
    <property type="protein sequence ID" value="CEG39819.1"/>
    <property type="molecule type" value="Genomic_DNA"/>
</dbReference>
<dbReference type="PANTHER" id="PTHR38489">
    <property type="entry name" value="HISTONE CHAPERONE DOMAIN-CONTAINING PROTEIN"/>
    <property type="match status" value="1"/>
</dbReference>
<dbReference type="STRING" id="4781.A0A0N7L4W6"/>
<evidence type="ECO:0000313" key="2">
    <source>
        <dbReference type="EMBL" id="CEG39819.1"/>
    </source>
</evidence>
<evidence type="ECO:0000313" key="3">
    <source>
        <dbReference type="Proteomes" id="UP000054928"/>
    </source>
</evidence>
<feature type="region of interest" description="Disordered" evidence="1">
    <location>
        <begin position="40"/>
        <end position="71"/>
    </location>
</feature>
<keyword evidence="3" id="KW-1185">Reference proteome</keyword>
<dbReference type="AlphaFoldDB" id="A0A0N7L4W6"/>
<reference evidence="3" key="1">
    <citation type="submission" date="2014-09" db="EMBL/GenBank/DDBJ databases">
        <authorList>
            <person name="Sharma Rahul"/>
            <person name="Thines Marco"/>
        </authorList>
    </citation>
    <scope>NUCLEOTIDE SEQUENCE [LARGE SCALE GENOMIC DNA]</scope>
</reference>
<sequence>MQDKSNRPTFTNVPKSQLLSKLEAFLPMMEAENKKLSEAVAAGEGAKHNIEIEESEDDDLTGSDEEKKQQKCDKVPVIEMNFAISTMDEGDIDSENLDAAIVPDAMATRKEFDVSSDLKQQHDEASSFQLQLKKPSNKPHAIIQELN</sequence>
<dbReference type="Proteomes" id="UP000054928">
    <property type="component" value="Unassembled WGS sequence"/>
</dbReference>
<accession>A0A0N7L4W6</accession>
<evidence type="ECO:0000256" key="1">
    <source>
        <dbReference type="SAM" id="MobiDB-lite"/>
    </source>
</evidence>
<dbReference type="GeneID" id="36405108"/>
<dbReference type="PANTHER" id="PTHR38489:SF1">
    <property type="entry name" value="HISTONE CHAPERONE DOMAIN-CONTAINING PROTEIN"/>
    <property type="match status" value="1"/>
</dbReference>
<dbReference type="InterPro" id="IPR027921">
    <property type="entry name" value="NOPCHAP1"/>
</dbReference>
<dbReference type="Pfam" id="PF15370">
    <property type="entry name" value="NOPCHAP1"/>
    <property type="match status" value="1"/>
</dbReference>
<protein>
    <submittedName>
        <fullName evidence="2">Uncharacterized protein</fullName>
    </submittedName>
</protein>
<name>A0A0N7L4W6_PLAHL</name>
<feature type="region of interest" description="Disordered" evidence="1">
    <location>
        <begin position="113"/>
        <end position="147"/>
    </location>
</feature>